<gene>
    <name evidence="2" type="ORF">AUCHE_17_01140</name>
</gene>
<keyword evidence="3" id="KW-1185">Reference proteome</keyword>
<feature type="chain" id="PRO_5038957656" evidence="1">
    <location>
        <begin position="28"/>
        <end position="180"/>
    </location>
</feature>
<feature type="signal peptide" evidence="1">
    <location>
        <begin position="1"/>
        <end position="27"/>
    </location>
</feature>
<comment type="caution">
    <text evidence="2">The sequence shown here is derived from an EMBL/GenBank/DDBJ whole genome shotgun (WGS) entry which is preliminary data.</text>
</comment>
<evidence type="ECO:0000313" key="3">
    <source>
        <dbReference type="Proteomes" id="UP000008495"/>
    </source>
</evidence>
<evidence type="ECO:0000313" key="2">
    <source>
        <dbReference type="EMBL" id="GAB78902.1"/>
    </source>
</evidence>
<organism evidence="2 3">
    <name type="scientific">Austwickia chelonae NBRC 105200</name>
    <dbReference type="NCBI Taxonomy" id="1184607"/>
    <lineage>
        <taxon>Bacteria</taxon>
        <taxon>Bacillati</taxon>
        <taxon>Actinomycetota</taxon>
        <taxon>Actinomycetes</taxon>
        <taxon>Micrococcales</taxon>
        <taxon>Dermatophilaceae</taxon>
        <taxon>Austwickia</taxon>
    </lineage>
</organism>
<name>K6WAN1_9MICO</name>
<proteinExistence type="predicted"/>
<protein>
    <submittedName>
        <fullName evidence="2">Uncharacterized protein</fullName>
    </submittedName>
</protein>
<dbReference type="STRING" id="100225.SAMN05421595_0113"/>
<dbReference type="AlphaFoldDB" id="K6WAN1"/>
<dbReference type="eggNOG" id="ENOG502ZJ0X">
    <property type="taxonomic scope" value="Bacteria"/>
</dbReference>
<accession>K6WAN1</accession>
<dbReference type="Proteomes" id="UP000008495">
    <property type="component" value="Unassembled WGS sequence"/>
</dbReference>
<sequence length="180" mass="19377">MKGLTDKKPAAALLVLMVATGVIPNMAKATVDAPTTTVGRGHHESIELDRETRLEFTAPDGWQRVDRASKDDVAYLRDGGIVRVSATKSIDHLPTAITRKVQSAALDGEHLHLEEQTRTTAHGFTGKYGVTANRNNSRQGRCALVGQDQFMIVVTSTADHGTPAHDITPLVDSLTVKATK</sequence>
<reference evidence="2 3" key="1">
    <citation type="submission" date="2012-08" db="EMBL/GenBank/DDBJ databases">
        <title>Whole genome shotgun sequence of Austwickia chelonae NBRC 105200.</title>
        <authorList>
            <person name="Yoshida I."/>
            <person name="Hosoyama A."/>
            <person name="Tsuchikane K."/>
            <person name="Katsumata H."/>
            <person name="Ando Y."/>
            <person name="Ohji S."/>
            <person name="Hamada M."/>
            <person name="Tamura T."/>
            <person name="Yamazoe A."/>
            <person name="Yamazaki S."/>
            <person name="Fujita N."/>
        </authorList>
    </citation>
    <scope>NUCLEOTIDE SEQUENCE [LARGE SCALE GENOMIC DNA]</scope>
    <source>
        <strain evidence="2 3">NBRC 105200</strain>
    </source>
</reference>
<dbReference type="RefSeq" id="WP_006503659.1">
    <property type="nucleotide sequence ID" value="NZ_BAGZ01000017.1"/>
</dbReference>
<dbReference type="EMBL" id="BAGZ01000017">
    <property type="protein sequence ID" value="GAB78902.1"/>
    <property type="molecule type" value="Genomic_DNA"/>
</dbReference>
<keyword evidence="1" id="KW-0732">Signal</keyword>
<dbReference type="OrthoDB" id="4883602at2"/>
<evidence type="ECO:0000256" key="1">
    <source>
        <dbReference type="SAM" id="SignalP"/>
    </source>
</evidence>